<evidence type="ECO:0000256" key="3">
    <source>
        <dbReference type="ARBA" id="ARBA00023274"/>
    </source>
</evidence>
<sequence length="240" mass="26901">MKIPDILELLKAGAHFGHKKSKWHPSMEPYIFTERKGVHIIDLKQTMDSLVSAAEFVKKTVQNGGIILFIGTKKQLKNVVKESAIASQMPYIIEKWVGGTITNWAIVRKQINKLRKRREEKEKGEWAKYTKKEQLILQSGFEKLESIYGGIVNLEKIPDALFITDCKESKTAVREAEAQNIPIIAITDSNVDIRPIAYPIPANDDAINSVKMILKTITEAIVEAKNASTNPPEAAPEVKP</sequence>
<keyword evidence="3 5" id="KW-0687">Ribonucleoprotein</keyword>
<reference evidence="6 7" key="1">
    <citation type="journal article" date="2016" name="Nat. Commun.">
        <title>Thousands of microbial genomes shed light on interconnected biogeochemical processes in an aquifer system.</title>
        <authorList>
            <person name="Anantharaman K."/>
            <person name="Brown C.T."/>
            <person name="Hug L.A."/>
            <person name="Sharon I."/>
            <person name="Castelle C.J."/>
            <person name="Probst A.J."/>
            <person name="Thomas B.C."/>
            <person name="Singh A."/>
            <person name="Wilkins M.J."/>
            <person name="Karaoz U."/>
            <person name="Brodie E.L."/>
            <person name="Williams K.H."/>
            <person name="Hubbard S.S."/>
            <person name="Banfield J.F."/>
        </authorList>
    </citation>
    <scope>NUCLEOTIDE SEQUENCE [LARGE SCALE GENOMIC DNA]</scope>
</reference>
<dbReference type="PANTHER" id="PTHR12534:SF0">
    <property type="entry name" value="SMALL RIBOSOMAL SUBUNIT PROTEIN US2M"/>
    <property type="match status" value="1"/>
</dbReference>
<dbReference type="HAMAP" id="MF_00291_B">
    <property type="entry name" value="Ribosomal_uS2_B"/>
    <property type="match status" value="1"/>
</dbReference>
<dbReference type="Gene3D" id="3.40.50.10490">
    <property type="entry name" value="Glucose-6-phosphate isomerase like protein, domain 1"/>
    <property type="match status" value="1"/>
</dbReference>
<dbReference type="CDD" id="cd01425">
    <property type="entry name" value="RPS2"/>
    <property type="match status" value="1"/>
</dbReference>
<evidence type="ECO:0000256" key="2">
    <source>
        <dbReference type="ARBA" id="ARBA00022980"/>
    </source>
</evidence>
<organism evidence="6 7">
    <name type="scientific">Candidatus Jacksonbacteria bacterium RIFCSPLOWO2_02_FULL_44_20</name>
    <dbReference type="NCBI Taxonomy" id="1798460"/>
    <lineage>
        <taxon>Bacteria</taxon>
        <taxon>Candidatus Jacksoniibacteriota</taxon>
    </lineage>
</organism>
<accession>A0A1G2AD70</accession>
<name>A0A1G2AD70_9BACT</name>
<evidence type="ECO:0000313" key="6">
    <source>
        <dbReference type="EMBL" id="OGY73967.1"/>
    </source>
</evidence>
<dbReference type="InterPro" id="IPR001865">
    <property type="entry name" value="Ribosomal_uS2"/>
</dbReference>
<evidence type="ECO:0000256" key="5">
    <source>
        <dbReference type="HAMAP-Rule" id="MF_00291"/>
    </source>
</evidence>
<comment type="similarity">
    <text evidence="1 5">Belongs to the universal ribosomal protein uS2 family.</text>
</comment>
<dbReference type="Proteomes" id="UP000178315">
    <property type="component" value="Unassembled WGS sequence"/>
</dbReference>
<evidence type="ECO:0000256" key="1">
    <source>
        <dbReference type="ARBA" id="ARBA00006242"/>
    </source>
</evidence>
<protein>
    <recommendedName>
        <fullName evidence="4 5">Small ribosomal subunit protein uS2</fullName>
    </recommendedName>
</protein>
<dbReference type="GO" id="GO:0003735">
    <property type="term" value="F:structural constituent of ribosome"/>
    <property type="evidence" value="ECO:0007669"/>
    <property type="project" value="InterPro"/>
</dbReference>
<dbReference type="GO" id="GO:0006412">
    <property type="term" value="P:translation"/>
    <property type="evidence" value="ECO:0007669"/>
    <property type="project" value="UniProtKB-UniRule"/>
</dbReference>
<dbReference type="PANTHER" id="PTHR12534">
    <property type="entry name" value="30S RIBOSOMAL PROTEIN S2 PROKARYOTIC AND ORGANELLAR"/>
    <property type="match status" value="1"/>
</dbReference>
<keyword evidence="2 5" id="KW-0689">Ribosomal protein</keyword>
<gene>
    <name evidence="5" type="primary">rpsB</name>
    <name evidence="6" type="ORF">A3H61_02170</name>
</gene>
<dbReference type="AlphaFoldDB" id="A0A1G2AD70"/>
<dbReference type="Pfam" id="PF00318">
    <property type="entry name" value="Ribosomal_S2"/>
    <property type="match status" value="1"/>
</dbReference>
<dbReference type="EMBL" id="MHJU01000005">
    <property type="protein sequence ID" value="OGY73967.1"/>
    <property type="molecule type" value="Genomic_DNA"/>
</dbReference>
<dbReference type="NCBIfam" id="TIGR01011">
    <property type="entry name" value="rpsB_bact"/>
    <property type="match status" value="1"/>
</dbReference>
<dbReference type="InterPro" id="IPR023591">
    <property type="entry name" value="Ribosomal_uS2_flav_dom_sf"/>
</dbReference>
<evidence type="ECO:0000313" key="7">
    <source>
        <dbReference type="Proteomes" id="UP000178315"/>
    </source>
</evidence>
<evidence type="ECO:0000256" key="4">
    <source>
        <dbReference type="ARBA" id="ARBA00035256"/>
    </source>
</evidence>
<dbReference type="InterPro" id="IPR018130">
    <property type="entry name" value="Ribosomal_uS2_CS"/>
</dbReference>
<dbReference type="Gene3D" id="1.10.287.610">
    <property type="entry name" value="Helix hairpin bin"/>
    <property type="match status" value="1"/>
</dbReference>
<dbReference type="InterPro" id="IPR005706">
    <property type="entry name" value="Ribosomal_uS2_bac/mit/plastid"/>
</dbReference>
<dbReference type="PROSITE" id="PS00962">
    <property type="entry name" value="RIBOSOMAL_S2_1"/>
    <property type="match status" value="1"/>
</dbReference>
<comment type="caution">
    <text evidence="6">The sequence shown here is derived from an EMBL/GenBank/DDBJ whole genome shotgun (WGS) entry which is preliminary data.</text>
</comment>
<dbReference type="GO" id="GO:0015935">
    <property type="term" value="C:small ribosomal subunit"/>
    <property type="evidence" value="ECO:0007669"/>
    <property type="project" value="InterPro"/>
</dbReference>
<dbReference type="SUPFAM" id="SSF52313">
    <property type="entry name" value="Ribosomal protein S2"/>
    <property type="match status" value="1"/>
</dbReference>
<dbReference type="PRINTS" id="PR00395">
    <property type="entry name" value="RIBOSOMALS2"/>
</dbReference>
<proteinExistence type="inferred from homology"/>